<proteinExistence type="predicted"/>
<dbReference type="Proteomes" id="UP001597112">
    <property type="component" value="Unassembled WGS sequence"/>
</dbReference>
<dbReference type="Gene3D" id="3.10.450.50">
    <property type="match status" value="1"/>
</dbReference>
<organism evidence="1 2">
    <name type="scientific">Ohtaekwangia kribbensis</name>
    <dbReference type="NCBI Taxonomy" id="688913"/>
    <lineage>
        <taxon>Bacteria</taxon>
        <taxon>Pseudomonadati</taxon>
        <taxon>Bacteroidota</taxon>
        <taxon>Cytophagia</taxon>
        <taxon>Cytophagales</taxon>
        <taxon>Fulvivirgaceae</taxon>
        <taxon>Ohtaekwangia</taxon>
    </lineage>
</organism>
<dbReference type="RefSeq" id="WP_377580261.1">
    <property type="nucleotide sequence ID" value="NZ_JBHTKA010000007.1"/>
</dbReference>
<sequence length="152" mass="17473">MKSSVVPFKSADTVQRWVVVSREHVAFKKQNIVLTETETKIIDLESLECGAVKKRDNLALMGLWARDFTLDEKQDALVKSSNALPYYATLKRMIEDITELDANTVVTSGYELCQKIKEGLEVEEEHRQNFFHVWSRKNGQWKLTAKRSALVL</sequence>
<name>A0ABW3K4R2_9BACT</name>
<protein>
    <recommendedName>
        <fullName evidence="3">DUF4440 domain-containing protein</fullName>
    </recommendedName>
</protein>
<reference evidence="2" key="1">
    <citation type="journal article" date="2019" name="Int. J. Syst. Evol. Microbiol.">
        <title>The Global Catalogue of Microorganisms (GCM) 10K type strain sequencing project: providing services to taxonomists for standard genome sequencing and annotation.</title>
        <authorList>
            <consortium name="The Broad Institute Genomics Platform"/>
            <consortium name="The Broad Institute Genome Sequencing Center for Infectious Disease"/>
            <person name="Wu L."/>
            <person name="Ma J."/>
        </authorList>
    </citation>
    <scope>NUCLEOTIDE SEQUENCE [LARGE SCALE GENOMIC DNA]</scope>
    <source>
        <strain evidence="2">CCUG 58938</strain>
    </source>
</reference>
<dbReference type="EMBL" id="JBHTKA010000007">
    <property type="protein sequence ID" value="MFD1000806.1"/>
    <property type="molecule type" value="Genomic_DNA"/>
</dbReference>
<comment type="caution">
    <text evidence="1">The sequence shown here is derived from an EMBL/GenBank/DDBJ whole genome shotgun (WGS) entry which is preliminary data.</text>
</comment>
<dbReference type="InterPro" id="IPR032710">
    <property type="entry name" value="NTF2-like_dom_sf"/>
</dbReference>
<gene>
    <name evidence="1" type="ORF">ACFQ21_15885</name>
</gene>
<evidence type="ECO:0000313" key="1">
    <source>
        <dbReference type="EMBL" id="MFD1000806.1"/>
    </source>
</evidence>
<dbReference type="SUPFAM" id="SSF54427">
    <property type="entry name" value="NTF2-like"/>
    <property type="match status" value="1"/>
</dbReference>
<accession>A0ABW3K4R2</accession>
<evidence type="ECO:0008006" key="3">
    <source>
        <dbReference type="Google" id="ProtNLM"/>
    </source>
</evidence>
<evidence type="ECO:0000313" key="2">
    <source>
        <dbReference type="Proteomes" id="UP001597112"/>
    </source>
</evidence>
<keyword evidence="2" id="KW-1185">Reference proteome</keyword>